<proteinExistence type="predicted"/>
<organism evidence="1 2">
    <name type="scientific">Mya arenaria</name>
    <name type="common">Soft-shell clam</name>
    <dbReference type="NCBI Taxonomy" id="6604"/>
    <lineage>
        <taxon>Eukaryota</taxon>
        <taxon>Metazoa</taxon>
        <taxon>Spiralia</taxon>
        <taxon>Lophotrochozoa</taxon>
        <taxon>Mollusca</taxon>
        <taxon>Bivalvia</taxon>
        <taxon>Autobranchia</taxon>
        <taxon>Heteroconchia</taxon>
        <taxon>Euheterodonta</taxon>
        <taxon>Imparidentia</taxon>
        <taxon>Neoheterodontei</taxon>
        <taxon>Myida</taxon>
        <taxon>Myoidea</taxon>
        <taxon>Myidae</taxon>
        <taxon>Mya</taxon>
    </lineage>
</organism>
<evidence type="ECO:0000313" key="2">
    <source>
        <dbReference type="Proteomes" id="UP001164746"/>
    </source>
</evidence>
<name>A0ABY7G8S7_MYAAR</name>
<dbReference type="EMBL" id="CP111027">
    <property type="protein sequence ID" value="WAR29431.1"/>
    <property type="molecule type" value="Genomic_DNA"/>
</dbReference>
<accession>A0ABY7G8S7</accession>
<evidence type="ECO:0000313" key="1">
    <source>
        <dbReference type="EMBL" id="WAR29431.1"/>
    </source>
</evidence>
<sequence length="242" mass="28166">MATASICPASFGQEEINYTKMQMIIQKVCHKVLVEYLLKYIKDKHPGDSVDVFLSNNENTVNGGRDSYLYEKRYFPKDTNKQPVSTNVHKWDIQMLYFVLTRCCNLKHLEMDLTFIKDKRNYLCHLGEPKVPDGKFTSFKQDIDPILGRSFKCFGDKFEKEITEDMAIIDSHLTEQLIDAYQALHREHFVAEQIKCLCEEYKRTSAKHTDYFMQLVCGQTKIHDLFFAFAKTTLAPPAFFIG</sequence>
<reference evidence="1" key="1">
    <citation type="submission" date="2022-11" db="EMBL/GenBank/DDBJ databases">
        <title>Centuries of genome instability and evolution in soft-shell clam transmissible cancer (bioRxiv).</title>
        <authorList>
            <person name="Hart S.F.M."/>
            <person name="Yonemitsu M.A."/>
            <person name="Giersch R.M."/>
            <person name="Beal B.F."/>
            <person name="Arriagada G."/>
            <person name="Davis B.W."/>
            <person name="Ostrander E.A."/>
            <person name="Goff S.P."/>
            <person name="Metzger M.J."/>
        </authorList>
    </citation>
    <scope>NUCLEOTIDE SEQUENCE</scope>
    <source>
        <strain evidence="1">MELC-2E11</strain>
        <tissue evidence="1">Siphon/mantle</tissue>
    </source>
</reference>
<gene>
    <name evidence="1" type="ORF">MAR_002999</name>
</gene>
<keyword evidence="2" id="KW-1185">Reference proteome</keyword>
<evidence type="ECO:0008006" key="3">
    <source>
        <dbReference type="Google" id="ProtNLM"/>
    </source>
</evidence>
<dbReference type="Proteomes" id="UP001164746">
    <property type="component" value="Chromosome 16"/>
</dbReference>
<protein>
    <recommendedName>
        <fullName evidence="3">DZIP3-like HEPN domain-containing protein</fullName>
    </recommendedName>
</protein>